<evidence type="ECO:0000256" key="11">
    <source>
        <dbReference type="ARBA" id="ARBA00043078"/>
    </source>
</evidence>
<evidence type="ECO:0000256" key="7">
    <source>
        <dbReference type="ARBA" id="ARBA00023316"/>
    </source>
</evidence>
<proteinExistence type="predicted"/>
<comment type="caution">
    <text evidence="13">The sequence shown here is derived from an EMBL/GenBank/DDBJ whole genome shotgun (WGS) entry which is preliminary data.</text>
</comment>
<keyword evidence="3" id="KW-0378">Hydrolase</keyword>
<evidence type="ECO:0000256" key="9">
    <source>
        <dbReference type="ARBA" id="ARBA00037649"/>
    </source>
</evidence>
<dbReference type="PANTHER" id="PTHR16631">
    <property type="entry name" value="GLUCAN 1,3-BETA-GLUCOSIDASE"/>
    <property type="match status" value="1"/>
</dbReference>
<comment type="subcellular location">
    <subcellularLocation>
        <location evidence="1">Cell membrane</location>
    </subcellularLocation>
</comment>
<evidence type="ECO:0000256" key="5">
    <source>
        <dbReference type="ARBA" id="ARBA00023180"/>
    </source>
</evidence>
<dbReference type="PANTHER" id="PTHR16631:SF17">
    <property type="entry name" value="GLUCAN ENDO-1,3-BETA-GLUCOSIDASE BTGC"/>
    <property type="match status" value="1"/>
</dbReference>
<dbReference type="Gene3D" id="3.20.20.80">
    <property type="entry name" value="Glycosidases"/>
    <property type="match status" value="1"/>
</dbReference>
<keyword evidence="14" id="KW-1185">Reference proteome</keyword>
<sequence>MKKRLISISVLMALSSNQLIADQISGGPRVNLHSGEVFIPCVNVDDPGGEYDGRYFDVKLVQRADSFDFIFGEEEQEGVCIKLIEASLNADDDTSDVNGNLGSNGLLNSPPGTPAAPGWIGLIGIDYQPNHYSAGSIFNGHNVFYVGMDSTNTPVTNIYAELTQLKAAGFTIARSYQTDPYSWIDLIMQASALGLSVIYEADIPQGGNQTSTTAAIQVLINVIEAVGVSTFQNTVSLVLAGHENYSNTNINYLASAIRQIQVTLAAKQLSSVPVGTALVSGNLVTPGNPADMQKLISASSAQAPLGFDPYPFQWGVTPAGQAASNATLDNSIASNYTKVKQQSFYQAPKPILMAETGWATDGTGQWAQYFCYLNNTPCEPSVANAADYLQDLYSFVRTASNTSSALVFEAYDEPAKSPAHPDNAENYYGIFDSNCSLKDLNTQLLPDTGFDPGKNPGCQGYTEGSTFSITGTQPGNAVNQPSFLVEIKQTNPATSDDASMDVTIRQSTGPTKTSIPGHIFYCSMEPMSRSPG</sequence>
<evidence type="ECO:0000256" key="1">
    <source>
        <dbReference type="ARBA" id="ARBA00004236"/>
    </source>
</evidence>
<dbReference type="GO" id="GO:0000272">
    <property type="term" value="P:polysaccharide catabolic process"/>
    <property type="evidence" value="ECO:0007669"/>
    <property type="project" value="UniProtKB-KW"/>
</dbReference>
<keyword evidence="4" id="KW-0472">Membrane</keyword>
<dbReference type="Proteomes" id="UP000191980">
    <property type="component" value="Unassembled WGS sequence"/>
</dbReference>
<organism evidence="13 14">
    <name type="scientific">Methyloprofundus sedimenti</name>
    <dbReference type="NCBI Taxonomy" id="1420851"/>
    <lineage>
        <taxon>Bacteria</taxon>
        <taxon>Pseudomonadati</taxon>
        <taxon>Pseudomonadota</taxon>
        <taxon>Gammaproteobacteria</taxon>
        <taxon>Methylococcales</taxon>
        <taxon>Methylococcaceae</taxon>
        <taxon>Methyloprofundus</taxon>
    </lineage>
</organism>
<keyword evidence="5" id="KW-0325">Glycoprotein</keyword>
<dbReference type="OrthoDB" id="5631538at2"/>
<evidence type="ECO:0000256" key="8">
    <source>
        <dbReference type="ARBA" id="ARBA00023326"/>
    </source>
</evidence>
<evidence type="ECO:0000313" key="13">
    <source>
        <dbReference type="EMBL" id="OQK15327.1"/>
    </source>
</evidence>
<dbReference type="GO" id="GO:0071555">
    <property type="term" value="P:cell wall organization"/>
    <property type="evidence" value="ECO:0007669"/>
    <property type="project" value="UniProtKB-KW"/>
</dbReference>
<feature type="chain" id="PRO_5012031516" description="Endo-1,3-beta-glucanase btgC" evidence="12">
    <location>
        <begin position="22"/>
        <end position="532"/>
    </location>
</feature>
<dbReference type="EMBL" id="LPUF01000004">
    <property type="protein sequence ID" value="OQK15327.1"/>
    <property type="molecule type" value="Genomic_DNA"/>
</dbReference>
<evidence type="ECO:0000256" key="3">
    <source>
        <dbReference type="ARBA" id="ARBA00022801"/>
    </source>
</evidence>
<protein>
    <recommendedName>
        <fullName evidence="11">Endo-1,3-beta-glucanase btgC</fullName>
    </recommendedName>
    <alternativeName>
        <fullName evidence="10">Laminarinase btgC</fullName>
    </alternativeName>
</protein>
<comment type="function">
    <text evidence="9">Glucanases play a role in cell expansion during growth, in cell-cell fusion during mating, and in spore release during sporulation. This enzyme may be involved in beta-glucan degradation. Active on laminarin and lichenan.</text>
</comment>
<gene>
    <name evidence="13" type="ORF">AU255_17805</name>
</gene>
<evidence type="ECO:0000256" key="12">
    <source>
        <dbReference type="SAM" id="SignalP"/>
    </source>
</evidence>
<keyword evidence="7" id="KW-0961">Cell wall biogenesis/degradation</keyword>
<evidence type="ECO:0000313" key="14">
    <source>
        <dbReference type="Proteomes" id="UP000191980"/>
    </source>
</evidence>
<evidence type="ECO:0000256" key="10">
    <source>
        <dbReference type="ARBA" id="ARBA00042373"/>
    </source>
</evidence>
<keyword evidence="2" id="KW-1003">Cell membrane</keyword>
<evidence type="ECO:0000256" key="6">
    <source>
        <dbReference type="ARBA" id="ARBA00023277"/>
    </source>
</evidence>
<dbReference type="RefSeq" id="WP_080524274.1">
    <property type="nucleotide sequence ID" value="NZ_LPUF01000004.1"/>
</dbReference>
<evidence type="ECO:0000256" key="4">
    <source>
        <dbReference type="ARBA" id="ARBA00023136"/>
    </source>
</evidence>
<dbReference type="GO" id="GO:0005886">
    <property type="term" value="C:plasma membrane"/>
    <property type="evidence" value="ECO:0007669"/>
    <property type="project" value="UniProtKB-SubCell"/>
</dbReference>
<dbReference type="InterPro" id="IPR017853">
    <property type="entry name" value="GH"/>
</dbReference>
<keyword evidence="6" id="KW-0119">Carbohydrate metabolism</keyword>
<keyword evidence="12" id="KW-0732">Signal</keyword>
<reference evidence="13 14" key="1">
    <citation type="submission" date="2015-12" db="EMBL/GenBank/DDBJ databases">
        <authorList>
            <person name="Shamseldin A."/>
            <person name="Moawad H."/>
            <person name="Abd El-Rahim W.M."/>
            <person name="Sadowsky M.J."/>
        </authorList>
    </citation>
    <scope>NUCLEOTIDE SEQUENCE [LARGE SCALE GENOMIC DNA]</scope>
    <source>
        <strain evidence="13 14">WF1</strain>
    </source>
</reference>
<evidence type="ECO:0000256" key="2">
    <source>
        <dbReference type="ARBA" id="ARBA00022475"/>
    </source>
</evidence>
<dbReference type="SUPFAM" id="SSF51445">
    <property type="entry name" value="(Trans)glycosidases"/>
    <property type="match status" value="1"/>
</dbReference>
<accession>A0A1V8M183</accession>
<dbReference type="AlphaFoldDB" id="A0A1V8M183"/>
<feature type="signal peptide" evidence="12">
    <location>
        <begin position="1"/>
        <end position="21"/>
    </location>
</feature>
<name>A0A1V8M183_9GAMM</name>
<keyword evidence="8" id="KW-0624">Polysaccharide degradation</keyword>
<dbReference type="InterPro" id="IPR050732">
    <property type="entry name" value="Beta-glucan_modifiers"/>
</dbReference>
<dbReference type="GO" id="GO:0016787">
    <property type="term" value="F:hydrolase activity"/>
    <property type="evidence" value="ECO:0007669"/>
    <property type="project" value="UniProtKB-KW"/>
</dbReference>